<dbReference type="SUPFAM" id="SSF54001">
    <property type="entry name" value="Cysteine proteinases"/>
    <property type="match status" value="1"/>
</dbReference>
<comment type="similarity">
    <text evidence="1">Belongs to the peptidase C40 family.</text>
</comment>
<organism evidence="7 8">
    <name type="scientific">Nocardia elegans</name>
    <dbReference type="NCBI Taxonomy" id="300029"/>
    <lineage>
        <taxon>Bacteria</taxon>
        <taxon>Bacillati</taxon>
        <taxon>Actinomycetota</taxon>
        <taxon>Actinomycetes</taxon>
        <taxon>Mycobacteriales</taxon>
        <taxon>Nocardiaceae</taxon>
        <taxon>Nocardia</taxon>
    </lineage>
</organism>
<dbReference type="RefSeq" id="WP_387131671.1">
    <property type="nucleotide sequence ID" value="NZ_JBIATK010000010.1"/>
</dbReference>
<evidence type="ECO:0000256" key="4">
    <source>
        <dbReference type="ARBA" id="ARBA00022807"/>
    </source>
</evidence>
<evidence type="ECO:0000313" key="8">
    <source>
        <dbReference type="Proteomes" id="UP001602089"/>
    </source>
</evidence>
<dbReference type="InterPro" id="IPR000064">
    <property type="entry name" value="NLP_P60_dom"/>
</dbReference>
<dbReference type="Gene3D" id="1.10.530.10">
    <property type="match status" value="1"/>
</dbReference>
<dbReference type="CDD" id="cd13399">
    <property type="entry name" value="Slt35-like"/>
    <property type="match status" value="1"/>
</dbReference>
<evidence type="ECO:0000256" key="3">
    <source>
        <dbReference type="ARBA" id="ARBA00022801"/>
    </source>
</evidence>
<reference evidence="7 8" key="1">
    <citation type="submission" date="2024-10" db="EMBL/GenBank/DDBJ databases">
        <title>The Natural Products Discovery Center: Release of the First 8490 Sequenced Strains for Exploring Actinobacteria Biosynthetic Diversity.</title>
        <authorList>
            <person name="Kalkreuter E."/>
            <person name="Kautsar S.A."/>
            <person name="Yang D."/>
            <person name="Bader C.D."/>
            <person name="Teijaro C.N."/>
            <person name="Fluegel L."/>
            <person name="Davis C.M."/>
            <person name="Simpson J.R."/>
            <person name="Lauterbach L."/>
            <person name="Steele A.D."/>
            <person name="Gui C."/>
            <person name="Meng S."/>
            <person name="Li G."/>
            <person name="Viehrig K."/>
            <person name="Ye F."/>
            <person name="Su P."/>
            <person name="Kiefer A.F."/>
            <person name="Nichols A."/>
            <person name="Cepeda A.J."/>
            <person name="Yan W."/>
            <person name="Fan B."/>
            <person name="Jiang Y."/>
            <person name="Adhikari A."/>
            <person name="Zheng C.-J."/>
            <person name="Schuster L."/>
            <person name="Cowan T.M."/>
            <person name="Smanski M.J."/>
            <person name="Chevrette M.G."/>
            <person name="De Carvalho L.P.S."/>
            <person name="Shen B."/>
        </authorList>
    </citation>
    <scope>NUCLEOTIDE SEQUENCE [LARGE SCALE GENOMIC DNA]</scope>
    <source>
        <strain evidence="7 8">NPDC001867</strain>
    </source>
</reference>
<evidence type="ECO:0000256" key="2">
    <source>
        <dbReference type="ARBA" id="ARBA00022670"/>
    </source>
</evidence>
<accession>A0ABW6TJK1</accession>
<protein>
    <submittedName>
        <fullName evidence="7">NlpC/P60 family protein</fullName>
    </submittedName>
</protein>
<name>A0ABW6TJK1_9NOCA</name>
<keyword evidence="8" id="KW-1185">Reference proteome</keyword>
<dbReference type="Pfam" id="PF01464">
    <property type="entry name" value="SLT"/>
    <property type="match status" value="1"/>
</dbReference>
<dbReference type="InterPro" id="IPR023346">
    <property type="entry name" value="Lysozyme-like_dom_sf"/>
</dbReference>
<dbReference type="PROSITE" id="PS51935">
    <property type="entry name" value="NLPC_P60"/>
    <property type="match status" value="1"/>
</dbReference>
<dbReference type="Pfam" id="PF00877">
    <property type="entry name" value="NLPC_P60"/>
    <property type="match status" value="1"/>
</dbReference>
<comment type="caution">
    <text evidence="7">The sequence shown here is derived from an EMBL/GenBank/DDBJ whole genome shotgun (WGS) entry which is preliminary data.</text>
</comment>
<dbReference type="InterPro" id="IPR008258">
    <property type="entry name" value="Transglycosylase_SLT_dom_1"/>
</dbReference>
<evidence type="ECO:0000313" key="7">
    <source>
        <dbReference type="EMBL" id="MFF4026316.1"/>
    </source>
</evidence>
<sequence length="340" mass="35513">MLGAAAGAAALVTVVAIGAFTVTVVAVDSAYPRTSISTPDSTGGQSAPSPDAVADIPPDTLALYREAASDCPGLDWTILAGIGKVETDHGRSHLPGVSEGENSAGAGGPMQFLAPTFDSVTTRHRLPAGGASPPSRYNPSDAIHAAAFYLCDSGADRGDVRAAIFAYNHADWYVDQVLDQANRYRATTPPPPRQSGSGDCEHLPGTDQTAATVLGYACAQLGQPYVWGGNGPQASGGWDCSGLTKAAYAAAGIALPRTTTEQYHATTPVSAEDIRPGDLVFYANEKDGIHHVGLYLGNNQMIDAPDFGQRVKIENYRYQGDDFLSATRVSPRTENNSRGT</sequence>
<keyword evidence="3" id="KW-0378">Hydrolase</keyword>
<feature type="compositionally biased region" description="Polar residues" evidence="5">
    <location>
        <begin position="33"/>
        <end position="48"/>
    </location>
</feature>
<dbReference type="PANTHER" id="PTHR47053:SF1">
    <property type="entry name" value="MUREIN DD-ENDOPEPTIDASE MEPH-RELATED"/>
    <property type="match status" value="1"/>
</dbReference>
<evidence type="ECO:0000256" key="1">
    <source>
        <dbReference type="ARBA" id="ARBA00007074"/>
    </source>
</evidence>
<keyword evidence="4" id="KW-0788">Thiol protease</keyword>
<dbReference type="InterPro" id="IPR038765">
    <property type="entry name" value="Papain-like_cys_pep_sf"/>
</dbReference>
<dbReference type="EMBL" id="JBIATK010000010">
    <property type="protein sequence ID" value="MFF4026316.1"/>
    <property type="molecule type" value="Genomic_DNA"/>
</dbReference>
<proteinExistence type="inferred from homology"/>
<dbReference type="PANTHER" id="PTHR47053">
    <property type="entry name" value="MUREIN DD-ENDOPEPTIDASE MEPH-RELATED"/>
    <property type="match status" value="1"/>
</dbReference>
<feature type="domain" description="NlpC/P60" evidence="6">
    <location>
        <begin position="207"/>
        <end position="330"/>
    </location>
</feature>
<dbReference type="InterPro" id="IPR051202">
    <property type="entry name" value="Peptidase_C40"/>
</dbReference>
<evidence type="ECO:0000259" key="6">
    <source>
        <dbReference type="PROSITE" id="PS51935"/>
    </source>
</evidence>
<dbReference type="SUPFAM" id="SSF53955">
    <property type="entry name" value="Lysozyme-like"/>
    <property type="match status" value="1"/>
</dbReference>
<feature type="region of interest" description="Disordered" evidence="5">
    <location>
        <begin position="33"/>
        <end position="54"/>
    </location>
</feature>
<feature type="region of interest" description="Disordered" evidence="5">
    <location>
        <begin position="184"/>
        <end position="204"/>
    </location>
</feature>
<dbReference type="Proteomes" id="UP001602089">
    <property type="component" value="Unassembled WGS sequence"/>
</dbReference>
<evidence type="ECO:0000256" key="5">
    <source>
        <dbReference type="SAM" id="MobiDB-lite"/>
    </source>
</evidence>
<gene>
    <name evidence="7" type="ORF">ACFYY5_26045</name>
</gene>
<keyword evidence="2" id="KW-0645">Protease</keyword>
<dbReference type="Gene3D" id="3.90.1720.10">
    <property type="entry name" value="endopeptidase domain like (from Nostoc punctiforme)"/>
    <property type="match status" value="1"/>
</dbReference>